<organism evidence="11 15">
    <name type="scientific">Lactobacillus gasseri</name>
    <dbReference type="NCBI Taxonomy" id="1596"/>
    <lineage>
        <taxon>Bacteria</taxon>
        <taxon>Bacillati</taxon>
        <taxon>Bacillota</taxon>
        <taxon>Bacilli</taxon>
        <taxon>Lactobacillales</taxon>
        <taxon>Lactobacillaceae</taxon>
        <taxon>Lactobacillus</taxon>
    </lineage>
</organism>
<reference evidence="12 14" key="2">
    <citation type="submission" date="2019-04" db="EMBL/GenBank/DDBJ databases">
        <title>Lactobacillus gasseri 7171 assembly.</title>
        <authorList>
            <person name="Joris B.R."/>
            <person name="Giguere D."/>
        </authorList>
    </citation>
    <scope>NUCLEOTIDE SEQUENCE [LARGE SCALE GENOMIC DNA]</scope>
    <source>
        <strain evidence="12 14">7171</strain>
    </source>
</reference>
<dbReference type="Gene3D" id="3.30.420.10">
    <property type="entry name" value="Ribonuclease H-like superfamily/Ribonuclease H"/>
    <property type="match status" value="1"/>
</dbReference>
<evidence type="ECO:0000256" key="6">
    <source>
        <dbReference type="ARBA" id="ARBA00022839"/>
    </source>
</evidence>
<evidence type="ECO:0000256" key="2">
    <source>
        <dbReference type="ARBA" id="ARBA00022695"/>
    </source>
</evidence>
<gene>
    <name evidence="12" type="primary">polC_1</name>
    <name evidence="10" type="ORF">CCE30_06120</name>
    <name evidence="12" type="ORF">FIPPAONL_00073</name>
    <name evidence="11" type="ORF">J3E67_001655</name>
</gene>
<protein>
    <recommendedName>
        <fullName evidence="8">DNA polymerase III polC-type</fullName>
    </recommendedName>
</protein>
<dbReference type="GO" id="GO:0003887">
    <property type="term" value="F:DNA-directed DNA polymerase activity"/>
    <property type="evidence" value="ECO:0007669"/>
    <property type="project" value="UniProtKB-KW"/>
</dbReference>
<dbReference type="FunFam" id="3.30.420.10:FF:000045">
    <property type="entry name" value="3'-5' exonuclease DinG"/>
    <property type="match status" value="1"/>
</dbReference>
<dbReference type="Proteomes" id="UP000316012">
    <property type="component" value="Unassembled WGS sequence"/>
</dbReference>
<dbReference type="SUPFAM" id="SSF52113">
    <property type="entry name" value="BRCT domain"/>
    <property type="match status" value="1"/>
</dbReference>
<dbReference type="InterPro" id="IPR013520">
    <property type="entry name" value="Ribonucl_H"/>
</dbReference>
<name>A0A133P8J6_LACGS</name>
<reference evidence="11" key="3">
    <citation type="submission" date="2021-03" db="EMBL/GenBank/DDBJ databases">
        <title>Whole genome sequence of Lactobacillus gasseri HL75.</title>
        <authorList>
            <person name="Kim J.-M."/>
            <person name="Chung S.H."/>
            <person name="Kim J.-S."/>
        </authorList>
    </citation>
    <scope>NUCLEOTIDE SEQUENCE</scope>
    <source>
        <strain evidence="11">HL75</strain>
    </source>
</reference>
<sequence length="320" mass="36846">MSISVIQGVLRIPAAQDKIRQKGIEKPGFPENYTLIDVETTGLSPYRDRITEMGGLKVRHGEVVATFSELVKFPDNNKVPAFITKLNGIDEAAIEEKGLPVQEAIKKYREFIGSDPIVGYNVNFDLNFVYDLAEKYHLTVLNNDYVDVYRLARSFYPQERHNRLLDCMHRMNIAENQEHRGLDDCLDTKKVFDEFHKLFKQEHMLRAQEAVKTLDLTSEWPDIVKQTQAFRSPFIHKKVVIAGDLDLDEYELANAVKNLGGFIQEEVGQDTDYVLVGDHDFFRTDVTELNKAKALKKQGQNIRTWSESFFLNVLDNWARS</sequence>
<evidence type="ECO:0000256" key="1">
    <source>
        <dbReference type="ARBA" id="ARBA00022679"/>
    </source>
</evidence>
<dbReference type="CDD" id="cd17748">
    <property type="entry name" value="BRCT_DNA_ligase_like"/>
    <property type="match status" value="1"/>
</dbReference>
<evidence type="ECO:0000313" key="15">
    <source>
        <dbReference type="Proteomes" id="UP000663932"/>
    </source>
</evidence>
<dbReference type="InterPro" id="IPR036397">
    <property type="entry name" value="RNaseH_sf"/>
</dbReference>
<dbReference type="InterPro" id="IPR012337">
    <property type="entry name" value="RNaseH-like_sf"/>
</dbReference>
<evidence type="ECO:0000313" key="11">
    <source>
        <dbReference type="EMBL" id="QTD67209.1"/>
    </source>
</evidence>
<dbReference type="PROSITE" id="PS50172">
    <property type="entry name" value="BRCT"/>
    <property type="match status" value="1"/>
</dbReference>
<dbReference type="STRING" id="324831.LGAS_1647"/>
<dbReference type="CDD" id="cd06127">
    <property type="entry name" value="DEDDh"/>
    <property type="match status" value="1"/>
</dbReference>
<keyword evidence="2 12" id="KW-0548">Nucleotidyltransferase</keyword>
<dbReference type="Proteomes" id="UP000195798">
    <property type="component" value="Chromosome"/>
</dbReference>
<dbReference type="PANTHER" id="PTHR30231:SF4">
    <property type="entry name" value="PROTEIN NEN2"/>
    <property type="match status" value="1"/>
</dbReference>
<accession>A0A133P8J6</accession>
<keyword evidence="6" id="KW-0269">Exonuclease</keyword>
<evidence type="ECO:0000256" key="8">
    <source>
        <dbReference type="ARBA" id="ARBA00070925"/>
    </source>
</evidence>
<proteinExistence type="predicted"/>
<evidence type="ECO:0000313" key="13">
    <source>
        <dbReference type="Proteomes" id="UP000195798"/>
    </source>
</evidence>
<dbReference type="Proteomes" id="UP000663932">
    <property type="component" value="Chromosome"/>
</dbReference>
<keyword evidence="4" id="KW-0540">Nuclease</keyword>
<dbReference type="RefSeq" id="WP_003650032.1">
    <property type="nucleotide sequence ID" value="NZ_CABHMU010000002.1"/>
</dbReference>
<keyword evidence="7" id="KW-0239">DNA-directed DNA polymerase</keyword>
<dbReference type="GO" id="GO:0003676">
    <property type="term" value="F:nucleic acid binding"/>
    <property type="evidence" value="ECO:0007669"/>
    <property type="project" value="InterPro"/>
</dbReference>
<dbReference type="InterPro" id="IPR001357">
    <property type="entry name" value="BRCT_dom"/>
</dbReference>
<dbReference type="AlphaFoldDB" id="A0A133P8J6"/>
<evidence type="ECO:0000256" key="5">
    <source>
        <dbReference type="ARBA" id="ARBA00022801"/>
    </source>
</evidence>
<dbReference type="eggNOG" id="COG2176">
    <property type="taxonomic scope" value="Bacteria"/>
</dbReference>
<evidence type="ECO:0000256" key="7">
    <source>
        <dbReference type="ARBA" id="ARBA00022932"/>
    </source>
</evidence>
<dbReference type="EMBL" id="SRMD01000017">
    <property type="protein sequence ID" value="TQW16226.1"/>
    <property type="molecule type" value="Genomic_DNA"/>
</dbReference>
<reference evidence="10 13" key="1">
    <citation type="submission" date="2017-05" db="EMBL/GenBank/DDBJ databases">
        <authorList>
            <person name="Oh N.-S."/>
        </authorList>
    </citation>
    <scope>NUCLEOTIDE SEQUENCE [LARGE SCALE GENOMIC DNA]</scope>
    <source>
        <strain evidence="10 13">4M13</strain>
    </source>
</reference>
<dbReference type="Gene3D" id="3.40.50.10190">
    <property type="entry name" value="BRCT domain"/>
    <property type="match status" value="1"/>
</dbReference>
<evidence type="ECO:0000256" key="4">
    <source>
        <dbReference type="ARBA" id="ARBA00022722"/>
    </source>
</evidence>
<dbReference type="InterPro" id="IPR036420">
    <property type="entry name" value="BRCT_dom_sf"/>
</dbReference>
<evidence type="ECO:0000259" key="9">
    <source>
        <dbReference type="PROSITE" id="PS50172"/>
    </source>
</evidence>
<dbReference type="SMART" id="SM00479">
    <property type="entry name" value="EXOIII"/>
    <property type="match status" value="1"/>
</dbReference>
<dbReference type="SUPFAM" id="SSF53098">
    <property type="entry name" value="Ribonuclease H-like"/>
    <property type="match status" value="1"/>
</dbReference>
<keyword evidence="3" id="KW-0235">DNA replication</keyword>
<evidence type="ECO:0000256" key="3">
    <source>
        <dbReference type="ARBA" id="ARBA00022705"/>
    </source>
</evidence>
<keyword evidence="5" id="KW-0378">Hydrolase</keyword>
<dbReference type="GO" id="GO:0005829">
    <property type="term" value="C:cytosol"/>
    <property type="evidence" value="ECO:0007669"/>
    <property type="project" value="TreeGrafter"/>
</dbReference>
<evidence type="ECO:0000313" key="10">
    <source>
        <dbReference type="EMBL" id="ART98526.1"/>
    </source>
</evidence>
<dbReference type="Pfam" id="PF00929">
    <property type="entry name" value="RNase_T"/>
    <property type="match status" value="1"/>
</dbReference>
<dbReference type="OrthoDB" id="9776650at2"/>
<dbReference type="GO" id="GO:0006260">
    <property type="term" value="P:DNA replication"/>
    <property type="evidence" value="ECO:0007669"/>
    <property type="project" value="UniProtKB-KW"/>
</dbReference>
<dbReference type="EMBL" id="CP021427">
    <property type="protein sequence ID" value="ART98526.1"/>
    <property type="molecule type" value="Genomic_DNA"/>
</dbReference>
<keyword evidence="1 12" id="KW-0808">Transferase</keyword>
<evidence type="ECO:0000313" key="12">
    <source>
        <dbReference type="EMBL" id="TQW16226.1"/>
    </source>
</evidence>
<dbReference type="GO" id="GO:0008408">
    <property type="term" value="F:3'-5' exonuclease activity"/>
    <property type="evidence" value="ECO:0007669"/>
    <property type="project" value="TreeGrafter"/>
</dbReference>
<dbReference type="PANTHER" id="PTHR30231">
    <property type="entry name" value="DNA POLYMERASE III SUBUNIT EPSILON"/>
    <property type="match status" value="1"/>
</dbReference>
<evidence type="ECO:0000313" key="14">
    <source>
        <dbReference type="Proteomes" id="UP000316012"/>
    </source>
</evidence>
<feature type="domain" description="BRCT" evidence="9">
    <location>
        <begin position="229"/>
        <end position="320"/>
    </location>
</feature>
<keyword evidence="14" id="KW-1185">Reference proteome</keyword>
<dbReference type="EMBL" id="CP071801">
    <property type="protein sequence ID" value="QTD67209.1"/>
    <property type="molecule type" value="Genomic_DNA"/>
</dbReference>